<evidence type="ECO:0000313" key="3">
    <source>
        <dbReference type="Proteomes" id="UP000297703"/>
    </source>
</evidence>
<sequence>MREKRLKIDKEDRKEGSGKSQQKRKERTKQGGSNAAVFHRQHLGFLIICLLLNIKSQSCTEILVCRLLSSCRALVKSKCLPVCVDCRSQWRIRAQVIKTLKTKQTQENRRLDLRERGSQLFC</sequence>
<name>A0A4D9F2K1_9SAUR</name>
<feature type="compositionally biased region" description="Basic and acidic residues" evidence="1">
    <location>
        <begin position="1"/>
        <end position="17"/>
    </location>
</feature>
<protein>
    <submittedName>
        <fullName evidence="2">Uncharacterized protein</fullName>
    </submittedName>
</protein>
<comment type="caution">
    <text evidence="2">The sequence shown here is derived from an EMBL/GenBank/DDBJ whole genome shotgun (WGS) entry which is preliminary data.</text>
</comment>
<evidence type="ECO:0000256" key="1">
    <source>
        <dbReference type="SAM" id="MobiDB-lite"/>
    </source>
</evidence>
<dbReference type="EMBL" id="QXTE01000007">
    <property type="protein sequence ID" value="TFK14823.1"/>
    <property type="molecule type" value="Genomic_DNA"/>
</dbReference>
<evidence type="ECO:0000313" key="2">
    <source>
        <dbReference type="EMBL" id="TFK14823.1"/>
    </source>
</evidence>
<organism evidence="2 3">
    <name type="scientific">Platysternon megacephalum</name>
    <name type="common">big-headed turtle</name>
    <dbReference type="NCBI Taxonomy" id="55544"/>
    <lineage>
        <taxon>Eukaryota</taxon>
        <taxon>Metazoa</taxon>
        <taxon>Chordata</taxon>
        <taxon>Craniata</taxon>
        <taxon>Vertebrata</taxon>
        <taxon>Euteleostomi</taxon>
        <taxon>Archelosauria</taxon>
        <taxon>Testudinata</taxon>
        <taxon>Testudines</taxon>
        <taxon>Cryptodira</taxon>
        <taxon>Durocryptodira</taxon>
        <taxon>Testudinoidea</taxon>
        <taxon>Platysternidae</taxon>
        <taxon>Platysternon</taxon>
    </lineage>
</organism>
<dbReference type="AlphaFoldDB" id="A0A4D9F2K1"/>
<reference evidence="2 3" key="1">
    <citation type="submission" date="2019-04" db="EMBL/GenBank/DDBJ databases">
        <title>Draft genome of the big-headed turtle Platysternon megacephalum.</title>
        <authorList>
            <person name="Gong S."/>
        </authorList>
    </citation>
    <scope>NUCLEOTIDE SEQUENCE [LARGE SCALE GENOMIC DNA]</scope>
    <source>
        <strain evidence="2">DO16091913</strain>
        <tissue evidence="2">Muscle</tissue>
    </source>
</reference>
<keyword evidence="3" id="KW-1185">Reference proteome</keyword>
<gene>
    <name evidence="2" type="ORF">DR999_PMT01523</name>
</gene>
<feature type="region of interest" description="Disordered" evidence="1">
    <location>
        <begin position="1"/>
        <end position="33"/>
    </location>
</feature>
<proteinExistence type="predicted"/>
<reference evidence="2 3" key="2">
    <citation type="submission" date="2019-04" db="EMBL/GenBank/DDBJ databases">
        <title>The genome sequence of big-headed turtle.</title>
        <authorList>
            <person name="Gong S."/>
        </authorList>
    </citation>
    <scope>NUCLEOTIDE SEQUENCE [LARGE SCALE GENOMIC DNA]</scope>
    <source>
        <strain evidence="2">DO16091913</strain>
        <tissue evidence="2">Muscle</tissue>
    </source>
</reference>
<accession>A0A4D9F2K1</accession>
<dbReference type="Proteomes" id="UP000297703">
    <property type="component" value="Unassembled WGS sequence"/>
</dbReference>